<accession>A0A9C6TDJ9</accession>
<dbReference type="Proteomes" id="UP000515211">
    <property type="component" value="Chromosome 3"/>
</dbReference>
<proteinExistence type="predicted"/>
<keyword evidence="1" id="KW-0812">Transmembrane</keyword>
<evidence type="ECO:0000256" key="1">
    <source>
        <dbReference type="SAM" id="Phobius"/>
    </source>
</evidence>
<dbReference type="RefSeq" id="XP_052114600.1">
    <property type="nucleotide sequence ID" value="XM_052258640.1"/>
</dbReference>
<protein>
    <submittedName>
        <fullName evidence="3">Uncharacterized protein LOC110279303</fullName>
    </submittedName>
</protein>
<feature type="transmembrane region" description="Helical" evidence="1">
    <location>
        <begin position="83"/>
        <end position="107"/>
    </location>
</feature>
<keyword evidence="1" id="KW-0472">Membrane</keyword>
<dbReference type="KEGG" id="adu:110279303"/>
<dbReference type="AlphaFoldDB" id="A0A9C6TDJ9"/>
<name>A0A9C6TDJ9_ARADU</name>
<evidence type="ECO:0000313" key="3">
    <source>
        <dbReference type="RefSeq" id="XP_052114600.1"/>
    </source>
</evidence>
<reference evidence="3" key="2">
    <citation type="submission" date="2025-08" db="UniProtKB">
        <authorList>
            <consortium name="RefSeq"/>
        </authorList>
    </citation>
    <scope>IDENTIFICATION</scope>
    <source>
        <tissue evidence="3">Whole plant</tissue>
    </source>
</reference>
<gene>
    <name evidence="3" type="primary">LOC110279303</name>
</gene>
<sequence>MAWSSSPSGHRLPSSLLSPSYRRFLPCLCRRCKIYTLLFLTISFEWSSDTHPLSYQQGWEDTIVKQNQSNRNQSDMRRRRRKILLFFKAFGHIYLEWKHVMTFPFFFNLW</sequence>
<keyword evidence="2" id="KW-1185">Reference proteome</keyword>
<reference evidence="2" key="1">
    <citation type="journal article" date="2016" name="Nat. Genet.">
        <title>The genome sequences of Arachis duranensis and Arachis ipaensis, the diploid ancestors of cultivated peanut.</title>
        <authorList>
            <person name="Bertioli D.J."/>
            <person name="Cannon S.B."/>
            <person name="Froenicke L."/>
            <person name="Huang G."/>
            <person name="Farmer A.D."/>
            <person name="Cannon E.K."/>
            <person name="Liu X."/>
            <person name="Gao D."/>
            <person name="Clevenger J."/>
            <person name="Dash S."/>
            <person name="Ren L."/>
            <person name="Moretzsohn M.C."/>
            <person name="Shirasawa K."/>
            <person name="Huang W."/>
            <person name="Vidigal B."/>
            <person name="Abernathy B."/>
            <person name="Chu Y."/>
            <person name="Niederhuth C.E."/>
            <person name="Umale P."/>
            <person name="Araujo A.C."/>
            <person name="Kozik A."/>
            <person name="Kim K.D."/>
            <person name="Burow M.D."/>
            <person name="Varshney R.K."/>
            <person name="Wang X."/>
            <person name="Zhang X."/>
            <person name="Barkley N."/>
            <person name="Guimaraes P.M."/>
            <person name="Isobe S."/>
            <person name="Guo B."/>
            <person name="Liao B."/>
            <person name="Stalker H.T."/>
            <person name="Schmitz R.J."/>
            <person name="Scheffler B.E."/>
            <person name="Leal-Bertioli S.C."/>
            <person name="Xun X."/>
            <person name="Jackson S.A."/>
            <person name="Michelmore R."/>
            <person name="Ozias-Akins P."/>
        </authorList>
    </citation>
    <scope>NUCLEOTIDE SEQUENCE [LARGE SCALE GENOMIC DNA]</scope>
    <source>
        <strain evidence="2">cv. V14167</strain>
    </source>
</reference>
<dbReference type="GeneID" id="110279303"/>
<organism evidence="2 3">
    <name type="scientific">Arachis duranensis</name>
    <name type="common">Wild peanut</name>
    <dbReference type="NCBI Taxonomy" id="130453"/>
    <lineage>
        <taxon>Eukaryota</taxon>
        <taxon>Viridiplantae</taxon>
        <taxon>Streptophyta</taxon>
        <taxon>Embryophyta</taxon>
        <taxon>Tracheophyta</taxon>
        <taxon>Spermatophyta</taxon>
        <taxon>Magnoliopsida</taxon>
        <taxon>eudicotyledons</taxon>
        <taxon>Gunneridae</taxon>
        <taxon>Pentapetalae</taxon>
        <taxon>rosids</taxon>
        <taxon>fabids</taxon>
        <taxon>Fabales</taxon>
        <taxon>Fabaceae</taxon>
        <taxon>Papilionoideae</taxon>
        <taxon>50 kb inversion clade</taxon>
        <taxon>dalbergioids sensu lato</taxon>
        <taxon>Dalbergieae</taxon>
        <taxon>Pterocarpus clade</taxon>
        <taxon>Arachis</taxon>
    </lineage>
</organism>
<keyword evidence="1" id="KW-1133">Transmembrane helix</keyword>
<evidence type="ECO:0000313" key="2">
    <source>
        <dbReference type="Proteomes" id="UP000515211"/>
    </source>
</evidence>